<dbReference type="PANTHER" id="PTHR23427">
    <property type="entry name" value="SURFEIT LOCUS PROTEIN"/>
    <property type="match status" value="1"/>
</dbReference>
<comment type="subcellular location">
    <subcellularLocation>
        <location evidence="6">Cell membrane</location>
        <topology evidence="6">Multi-pass membrane protein</topology>
    </subcellularLocation>
    <subcellularLocation>
        <location evidence="1">Membrane</location>
    </subcellularLocation>
</comment>
<evidence type="ECO:0000256" key="5">
    <source>
        <dbReference type="ARBA" id="ARBA00023136"/>
    </source>
</evidence>
<feature type="transmembrane region" description="Helical" evidence="6">
    <location>
        <begin position="216"/>
        <end position="236"/>
    </location>
</feature>
<accession>A0A4R6U2G4</accession>
<evidence type="ECO:0000256" key="2">
    <source>
        <dbReference type="ARBA" id="ARBA00007165"/>
    </source>
</evidence>
<gene>
    <name evidence="7" type="ORF">DFR43_11741</name>
</gene>
<dbReference type="RefSeq" id="WP_245988918.1">
    <property type="nucleotide sequence ID" value="NZ_SNYL01000017.1"/>
</dbReference>
<keyword evidence="4 6" id="KW-1133">Transmembrane helix</keyword>
<dbReference type="GO" id="GO:0005886">
    <property type="term" value="C:plasma membrane"/>
    <property type="evidence" value="ECO:0007669"/>
    <property type="project" value="UniProtKB-SubCell"/>
</dbReference>
<dbReference type="InterPro" id="IPR045214">
    <property type="entry name" value="Surf1/Surf4"/>
</dbReference>
<protein>
    <recommendedName>
        <fullName evidence="6">SURF1-like protein</fullName>
    </recommendedName>
</protein>
<dbReference type="EMBL" id="SNYL01000017">
    <property type="protein sequence ID" value="TDQ40540.1"/>
    <property type="molecule type" value="Genomic_DNA"/>
</dbReference>
<evidence type="ECO:0000256" key="4">
    <source>
        <dbReference type="ARBA" id="ARBA00022989"/>
    </source>
</evidence>
<dbReference type="PROSITE" id="PS50895">
    <property type="entry name" value="SURF1"/>
    <property type="match status" value="1"/>
</dbReference>
<keyword evidence="8" id="KW-1185">Reference proteome</keyword>
<comment type="caution">
    <text evidence="6">Lacks conserved residue(s) required for the propagation of feature annotation.</text>
</comment>
<keyword evidence="6" id="KW-1003">Cell membrane</keyword>
<keyword evidence="3 6" id="KW-0812">Transmembrane</keyword>
<name>A0A4R6U2G4_9BURK</name>
<dbReference type="Proteomes" id="UP000295510">
    <property type="component" value="Unassembled WGS sequence"/>
</dbReference>
<evidence type="ECO:0000256" key="6">
    <source>
        <dbReference type="RuleBase" id="RU363076"/>
    </source>
</evidence>
<keyword evidence="5 6" id="KW-0472">Membrane</keyword>
<evidence type="ECO:0000313" key="8">
    <source>
        <dbReference type="Proteomes" id="UP000295510"/>
    </source>
</evidence>
<sequence length="245" mass="27526">MSAVPMRRGFWWITLAAVVAIAVTASLGFWQLGRAEQKLALQAQREQRQAMPPVGWEAVFAAQADGRLDELHDRTVRLAGQWVHEATVFLDNRTMNGRVGFVVVTPLRHASGQAIVVQRGWVPRRMDDRTALPELPQIEGVVTVEGRLAPPPSRYYEFAAANEGVIRQNIDLDAYGAEWSLALLPASVQQVATAGQADDGLWRDWPVVGSDVHKHYGYAFQWFGLSTLTVILYVWFQIIVPRRRR</sequence>
<comment type="similarity">
    <text evidence="2 6">Belongs to the SURF1 family.</text>
</comment>
<dbReference type="AlphaFoldDB" id="A0A4R6U2G4"/>
<evidence type="ECO:0000256" key="1">
    <source>
        <dbReference type="ARBA" id="ARBA00004370"/>
    </source>
</evidence>
<dbReference type="CDD" id="cd06662">
    <property type="entry name" value="SURF1"/>
    <property type="match status" value="1"/>
</dbReference>
<evidence type="ECO:0000313" key="7">
    <source>
        <dbReference type="EMBL" id="TDQ40540.1"/>
    </source>
</evidence>
<dbReference type="InterPro" id="IPR002994">
    <property type="entry name" value="Surf1/Shy1"/>
</dbReference>
<proteinExistence type="inferred from homology"/>
<organism evidence="7 8">
    <name type="scientific">Tepidicella xavieri</name>
    <dbReference type="NCBI Taxonomy" id="360241"/>
    <lineage>
        <taxon>Bacteria</taxon>
        <taxon>Pseudomonadati</taxon>
        <taxon>Pseudomonadota</taxon>
        <taxon>Betaproteobacteria</taxon>
        <taxon>Burkholderiales</taxon>
        <taxon>Tepidicella</taxon>
    </lineage>
</organism>
<dbReference type="PANTHER" id="PTHR23427:SF2">
    <property type="entry name" value="SURFEIT LOCUS PROTEIN 1"/>
    <property type="match status" value="1"/>
</dbReference>
<reference evidence="7 8" key="1">
    <citation type="submission" date="2019-03" db="EMBL/GenBank/DDBJ databases">
        <title>Genomic Encyclopedia of Type Strains, Phase IV (KMG-IV): sequencing the most valuable type-strain genomes for metagenomic binning, comparative biology and taxonomic classification.</title>
        <authorList>
            <person name="Goeker M."/>
        </authorList>
    </citation>
    <scope>NUCLEOTIDE SEQUENCE [LARGE SCALE GENOMIC DNA]</scope>
    <source>
        <strain evidence="7 8">DSM 19605</strain>
    </source>
</reference>
<comment type="caution">
    <text evidence="7">The sequence shown here is derived from an EMBL/GenBank/DDBJ whole genome shotgun (WGS) entry which is preliminary data.</text>
</comment>
<evidence type="ECO:0000256" key="3">
    <source>
        <dbReference type="ARBA" id="ARBA00022692"/>
    </source>
</evidence>
<dbReference type="Pfam" id="PF02104">
    <property type="entry name" value="SURF1"/>
    <property type="match status" value="1"/>
</dbReference>